<dbReference type="SUPFAM" id="SSF51126">
    <property type="entry name" value="Pectin lyase-like"/>
    <property type="match status" value="3"/>
</dbReference>
<accession>A0A2U2AG76</accession>
<evidence type="ECO:0000256" key="1">
    <source>
        <dbReference type="ARBA" id="ARBA00023026"/>
    </source>
</evidence>
<gene>
    <name evidence="4" type="ORF">DC083_00210</name>
</gene>
<dbReference type="GO" id="GO:0019867">
    <property type="term" value="C:outer membrane"/>
    <property type="evidence" value="ECO:0007669"/>
    <property type="project" value="InterPro"/>
</dbReference>
<organism evidence="4 5">
    <name type="scientific">Ignatzschineria ureiclastica</name>
    <dbReference type="NCBI Taxonomy" id="472582"/>
    <lineage>
        <taxon>Bacteria</taxon>
        <taxon>Pseudomonadati</taxon>
        <taxon>Pseudomonadota</taxon>
        <taxon>Gammaproteobacteria</taxon>
        <taxon>Cardiobacteriales</taxon>
        <taxon>Ignatzschineriaceae</taxon>
        <taxon>Ignatzschineria</taxon>
    </lineage>
</organism>
<dbReference type="InterPro" id="IPR005546">
    <property type="entry name" value="Autotransporte_beta"/>
</dbReference>
<sequence length="3987" mass="418609">MNRNIFKIVWNKVSKLWVVASELAKTVKNSGSTTVVHHIETEPINFNGSKSKIALSLLLILGAGIGSFSYAERLQDLLNNGQTEGTSSKRAFYYTSESFVMKDQIYTLNFSSSIKDDHEIKWVNNGGIPGSTNFTMDNSKLIVNGRFYTGVDPSGVTKPDSSTYYTLIDNKSILEVNDSFYVGPTTELNKTHQFVVKVDNGSTVLAPSLKLGIAGGVEITNGATFNVGSTNTYLIQGFPPVIEIDRNKKGFINLTNGGVLNIGSDNVDNPASNDNLRLMGDGTGIYNVTNATVNAKTSNPDFKGIVNIGNGSSKSIVRLYKLDAYGSIALNLAAESVLDTKEDGQFLNQLVGAGKLSIRANNDFTETQNRFTGDTDITAGMTATVSANNAFGEKGTVWIRPTSTLTFQDGSVNEFHNTISSGGLINVGANNIKVTGKHSDFNGIVNVATQDSTWNLVKTANYDFRYQLQGKGNVAITAGGAKQGITFKNTTENQDFTGNFTVNRGVLSLDQLSQNVLGKANLILTSHDSSGKVLDDVTVGSLTLDNSKLTVTNDSNNEFNLITATKGITLTGDNKIEISNKELLGKTSAINNIKPSGALLDQQNQVVTGETFALGSTSGDQNSLTLVDSDGNTITDVVKTSKAIVGQEDKGTAFYDYSRLVADDTGIHAGYGLTTLSANKGQSVSVNSGNATEQKLFVKLTGDGGFTYTGSKLITVTNSENNYLGDSVLDNGLVNLGAKNALGQQGALLLKNKSNLNLATFAQSAGFTSVDKASTLNLNSGELNLTANQESTIDGQLQGGKDSSLNLNQGALTVNSSNGTLEANINLGSNATATLAKADGLGKGDIQLAGSNQVTINGAGDFANRVQGDHSNQLNIKGTDGAVTLTADNSKYAGELNIADKAQVNVKALNNLGTGMIGVAGTLHFNNGVNGDLNNGLKGAGTVTLTDNELNIKGDHAGFIGVANLGEKALWNVTQKDDYNLNYALAGNGTATVNAGGIIALKNAGEKSFTGNFDVTKGQLLLDQTGFDTLSNASLGLKGGQANVMLDGQKVENLTFNNGSLYLAPFNNGDRLNHLSVSEKVTLIGQDNYIKVDSADSIVRKEFDEDALEKLKSLSFIEQQYGLSGETVVKGQVDKKNGVIFLADKDGNLIEAKDVPMSSQDLKDGSGTALFGFNGLRPDDDGIHFNYGLAVLNAFEDKNIEVNSTNENTTTSNILRAKLTGIGGFIFKGDKAIVIDGFDNDYQGDTQIMGANITAKSDNIFGHVGALTLGTNDGTAAKLDLDQYQQKVSAFNIDAGSTFNLNKGTLTLLDAKTSTIDGSLQGTQKSKLNINQGIVDVNSSNSELQSALNLGTKVVLNLAKADGLGASTIALNQGSNTINLNGGGQFANKLTGDATNTLNINANDGKVAVDLVADNSGYAGAINIAEDAKANVNTLNNLGTGIIGVAGNLAFNSEASGNFNNQFKGDGEITLNGNELDVTGEHDKFTGLLNLAENATWSVTDRSGDYNINYALAGNGTMNVGAEQNILLNNENENQSYSGNFNVHQGNLVLNTTAGYALKTGNVHLLAGTKGTVENDLIVGSLELDKSTLKVTATDGKFNLLTATNGIALKGKTKIEIDNKDLLGNAEIDTDKGLLDQQNMANLGELFAKGKTSGDKESITLIDANGNEITEVKDIHIQLKGQETAGDGIYDYTGLVADDIGIHAGYGLKALSANKDHSIKIDSAGAEEQKLFVKLTGEGGFTYTGDQVITVTGENNDYLGDSTFAEGQVALGADNALGKKGALIFSGISSLDLGAFSQVADSVTQNEESTINLNSGHLTLTGEQDSTFEGALSGTDQSSLTVEKGALNVTSSNAELASKVHLDSHVIANLAKADALGKGKIHLAENSVINVNGSGNFANELMGDSSAALNIQGTDSDVTLLGDNSAYSGTLDIAENAKANVTNLNNLGEALLGIDGTLHFNEGVNGDLDNMLKGAGTVTLTDNELNIKGDHAGFTGVANLGETATWSVTQKDPYDINYALSGNGTAIVNAGGIIALKNAGEKSFTGNFDVTKGQLLLDQTGFDVLTNASLGLKGGQANLMLDGQKVENLTFNNGSLYLAPFNNGDRLNHLSVSEKVTLIGQDNYIKVDSADSIVRKEFDEDALEKLESLSFIEQQYGISGETVVKGQVDKKNGAIFLADKDGNLIEAKDVPMSSQDLKDGSGTALFGFNGLRPDDDGIHFNYGLAVLNAFEDKNIEVNSTNENTTTFNILRAKLTGIGGFIFKGDKAIVIDGFANDYQGDTQIMGANITAKSDNIFGQQGALTLTTEAGKGAKLDLDQYAQKVSKLDLNEGSTLNLNKGTLTLLDDKASIIAGSLLGTHQDSKLNINQGTVNVNSSNSELQSSVDLGKNVELNLAKADGLGASTIALNQGGNTINLNGGGYFANKLTGDATNTLNINENDGKEAVDLRADNIDYAGAINIAEKATANVNALNNLGTGVIGIAGDLAFKEGANGDLINVFKGKGIITLTDSEIAANGSHQYFTGLVALGEKANWVIKRHEDYSANYQLSGNGSMTVAVERGDVKNPANIQFTNENKSDFSGHLYVKNGNLKLDNGAQNALKTGNLHFSNGSQGTVLQDITVGSLELDNSTLKVTDQDGKFNILTASGGIVLQGDTKVEIDNKELLGNAEIDTDKGLLDQQNIANLGELFAKGETSGDKEMITLIDANGNEITEVKDIHIQLKGQETAGDGIYDYTGLVADDIGIHAGYGLEALSANSGQSIKIDSSGADEQKLFVKLTGDGGFTYTGDKAITVTGKQNDYQGTSTVESGAVNLGADNALGSEGALVLTSGILNLAGFEQRADQLMADKDSKLDLAGGTLSLKDGKNMIDGAIKGDSSSTLNVEQGSLTVSSNNADLTAAINLGEEVTATLANADALGKGNLNLLGANSIDINGGGDFANNLTGKDSNHALNLNSGEINLLGNNSEYAGTVNIAQEAQANVNRLRNLGTGLVDIAGKLNFANSTVSGDFKNAFTGDGEIKLNGNTLNVTGMHNEFKGLLTLNEGSTWSVSGTENYNINYALAGSGLIDVTAKETIQILNGDGKDFTGTMNVKKGSLLLDKTAFGVLTDANLGLLGGEADLNVDDQTLANLTFDKGSIYLDPNNSQPGLMNHLKVSGDITLIGDQNFIKVDPNKIPKNPLKLEDVDQKISFLDQQFGENGETLISGNVIVQDNNGVVNPDFEAIFLADKDGKLIESNDVVQSTALIQNDAGKAYYGFNGLKTDDKGIHLNYGLDELEAFKDKNVVVLSNSDNVKTDSRDLRVELVGKGGFIFKGSEAIILSGNENSYTGNTLIDGTSITAGMNNVFGKSGNLTISNKGHFDLSGQSQIVDTLAISDDSTLNINEGDLTVRQSSTLKGGTLLGTAGKLNFVGQTVDDELTIEGSHSVGINTTVQNGRMNIIKDAIYGNGEGTITVADNGLLGGYGAVQGNVLLQGQLNVGSTMSRTTGGPLGDFTIFGDFKAVDGSLIRIASDGKEAGRLIITGNAEGNSSLQVNDIHGQPLTELADGTKKVEVVTIGGKVNTLDLKQQGRVVRGAYDYFLVKEDDGNWWLVNDTGGNGSGGNGSGGNGSEGNGSGGNGSEGNGSGGNGSGGNGSGGNGSGGNGSGGNGSGSNGSGGNGSGGNGSGGNGSGGNGSGSNGDGPILRPETAVYTAGLDTANRLFAHQLSDRNYLDPSNRLWTIVGGDFSKAYDRNKGNKVTVDSFRMMIGGDLIKDQLDENIPITVGLFAAYGHSSIDAKQQRKPNRQDYYYSAKGRSNGFGVGAYVTLGDQLKEGAYFDSYLQYVNFRNKVSGEGLQDETMKIRGFIGSVETGYTWQIDQDIYIQPQGQLTWMGAHMKRMTDHSGTHITGSENNLETRLGVRLFMEKTLENGHKINPYLEVNYYHNSKPFYTSFDGEKAELRGMKNVGEIKAGVEGEVKPGLNLWGGVGYRSGSHSYRDISVSFGLRYNFEK</sequence>
<dbReference type="EMBL" id="QEWQ01000001">
    <property type="protein sequence ID" value="PWD81661.1"/>
    <property type="molecule type" value="Genomic_DNA"/>
</dbReference>
<dbReference type="Proteomes" id="UP000245020">
    <property type="component" value="Unassembled WGS sequence"/>
</dbReference>
<proteinExistence type="predicted"/>
<dbReference type="OrthoDB" id="6053567at2"/>
<dbReference type="InterPro" id="IPR024973">
    <property type="entry name" value="ESPR"/>
</dbReference>
<dbReference type="Gene3D" id="2.40.128.130">
    <property type="entry name" value="Autotransporter beta-domain"/>
    <property type="match status" value="1"/>
</dbReference>
<dbReference type="SMART" id="SM00869">
    <property type="entry name" value="Autotransporter"/>
    <property type="match status" value="1"/>
</dbReference>
<dbReference type="SUPFAM" id="SSF103515">
    <property type="entry name" value="Autotransporter"/>
    <property type="match status" value="1"/>
</dbReference>
<protein>
    <recommendedName>
        <fullName evidence="3">Autotransporter domain-containing protein</fullName>
    </recommendedName>
</protein>
<keyword evidence="1" id="KW-0843">Virulence</keyword>
<feature type="compositionally biased region" description="Gly residues" evidence="2">
    <location>
        <begin position="3596"/>
        <end position="3675"/>
    </location>
</feature>
<dbReference type="NCBIfam" id="TIGR01414">
    <property type="entry name" value="autotrans_barl"/>
    <property type="match status" value="1"/>
</dbReference>
<dbReference type="InterPro" id="IPR011050">
    <property type="entry name" value="Pectin_lyase_fold/virulence"/>
</dbReference>
<dbReference type="InterPro" id="IPR036709">
    <property type="entry name" value="Autotransporte_beta_dom_sf"/>
</dbReference>
<evidence type="ECO:0000256" key="2">
    <source>
        <dbReference type="SAM" id="MobiDB-lite"/>
    </source>
</evidence>
<feature type="region of interest" description="Disordered" evidence="2">
    <location>
        <begin position="3596"/>
        <end position="3681"/>
    </location>
</feature>
<evidence type="ECO:0000313" key="5">
    <source>
        <dbReference type="Proteomes" id="UP000245020"/>
    </source>
</evidence>
<evidence type="ECO:0000313" key="4">
    <source>
        <dbReference type="EMBL" id="PWD81661.1"/>
    </source>
</evidence>
<dbReference type="PROSITE" id="PS51208">
    <property type="entry name" value="AUTOTRANSPORTER"/>
    <property type="match status" value="1"/>
</dbReference>
<keyword evidence="5" id="KW-1185">Reference proteome</keyword>
<dbReference type="InterPro" id="IPR006315">
    <property type="entry name" value="OM_autotransptr_brl_dom"/>
</dbReference>
<dbReference type="RefSeq" id="WP_109188294.1">
    <property type="nucleotide sequence ID" value="NZ_BMYA01000001.1"/>
</dbReference>
<feature type="domain" description="Autotransporter" evidence="3">
    <location>
        <begin position="3707"/>
        <end position="3985"/>
    </location>
</feature>
<name>A0A2U2AG76_9GAMM</name>
<comment type="caution">
    <text evidence="4">The sequence shown here is derived from an EMBL/GenBank/DDBJ whole genome shotgun (WGS) entry which is preliminary data.</text>
</comment>
<dbReference type="InterPro" id="IPR012332">
    <property type="entry name" value="Autotransporter_pectin_lyase_C"/>
</dbReference>
<dbReference type="Gene3D" id="2.160.20.20">
    <property type="match status" value="1"/>
</dbReference>
<dbReference type="Pfam" id="PF13018">
    <property type="entry name" value="ESPR"/>
    <property type="match status" value="1"/>
</dbReference>
<reference evidence="5" key="1">
    <citation type="submission" date="2018-05" db="EMBL/GenBank/DDBJ databases">
        <title>Ignatzschineria dubaiensis sp. nov., isolated from necrotic foot tissues of dromedaries (Camelus dromedarius) and associated maggots in Dubai, United Arab Emirates.</title>
        <authorList>
            <person name="Tsang C.C."/>
            <person name="Tang J.Y.M."/>
            <person name="Fong J.Y.H."/>
            <person name="Kinne J."/>
            <person name="Lee H.H."/>
            <person name="Joseph M."/>
            <person name="Jose S."/>
            <person name="Schuster R.K."/>
            <person name="Tang Y."/>
            <person name="Sivakumar S."/>
            <person name="Chen J.H.K."/>
            <person name="Teng J.L.L."/>
            <person name="Lau S.K.P."/>
            <person name="Wernery U."/>
            <person name="Woo P.C.Y."/>
        </authorList>
    </citation>
    <scope>NUCLEOTIDE SEQUENCE [LARGE SCALE GENOMIC DNA]</scope>
    <source>
        <strain evidence="5">KCTC 22644</strain>
    </source>
</reference>
<evidence type="ECO:0000259" key="3">
    <source>
        <dbReference type="PROSITE" id="PS51208"/>
    </source>
</evidence>